<name>A0A2U0I8C0_9FLAO</name>
<dbReference type="PANTHER" id="PTHR36439">
    <property type="entry name" value="BLL4334 PROTEIN"/>
    <property type="match status" value="1"/>
</dbReference>
<sequence length="173" mass="19883">MQAHIAFLRGINVAGKKKFPKAEQVATLNKLGFKKPKVYLHTGNWIFDTSEKDVASKISEAITKKYGWDVPVLVKTASEIETIVQNCPFSEEKKIKSYFTLLHQPPQQELIKAIDPKAYPNEEFHITPYCVYFYSETGYGRTKCNNNFFETKLKVSATTRNYKTMMKVLELTT</sequence>
<dbReference type="Gene3D" id="3.30.70.1280">
    <property type="entry name" value="SP0830-like domains"/>
    <property type="match status" value="1"/>
</dbReference>
<dbReference type="InterPro" id="IPR012545">
    <property type="entry name" value="DUF1697"/>
</dbReference>
<reference evidence="1 2" key="1">
    <citation type="submission" date="2018-04" db="EMBL/GenBank/DDBJ databases">
        <title>Marixanthomonas spongiae HN-E44 sp. nov., isolated from a marine sponge.</title>
        <authorList>
            <person name="Luo L."/>
            <person name="Zhuang L."/>
        </authorList>
    </citation>
    <scope>NUCLEOTIDE SEQUENCE [LARGE SCALE GENOMIC DNA]</scope>
    <source>
        <strain evidence="1 2">HN-E44</strain>
    </source>
</reference>
<dbReference type="Proteomes" id="UP000245962">
    <property type="component" value="Unassembled WGS sequence"/>
</dbReference>
<accession>A0A2U0I8C0</accession>
<dbReference type="Gene3D" id="3.30.70.1260">
    <property type="entry name" value="bacterial protein sp0830 like"/>
    <property type="match status" value="1"/>
</dbReference>
<dbReference type="EMBL" id="QEHR01000001">
    <property type="protein sequence ID" value="PVW17347.1"/>
    <property type="molecule type" value="Genomic_DNA"/>
</dbReference>
<dbReference type="AlphaFoldDB" id="A0A2U0I8C0"/>
<dbReference type="SUPFAM" id="SSF160379">
    <property type="entry name" value="SP0830-like"/>
    <property type="match status" value="1"/>
</dbReference>
<comment type="caution">
    <text evidence="1">The sequence shown here is derived from an EMBL/GenBank/DDBJ whole genome shotgun (WGS) entry which is preliminary data.</text>
</comment>
<keyword evidence="2" id="KW-1185">Reference proteome</keyword>
<dbReference type="PIRSF" id="PIRSF008502">
    <property type="entry name" value="UCP008502"/>
    <property type="match status" value="1"/>
</dbReference>
<evidence type="ECO:0000313" key="2">
    <source>
        <dbReference type="Proteomes" id="UP000245962"/>
    </source>
</evidence>
<gene>
    <name evidence="1" type="ORF">DDV96_02255</name>
</gene>
<dbReference type="PANTHER" id="PTHR36439:SF1">
    <property type="entry name" value="DUF1697 DOMAIN-CONTAINING PROTEIN"/>
    <property type="match status" value="1"/>
</dbReference>
<organism evidence="1 2">
    <name type="scientific">Marixanthomonas spongiae</name>
    <dbReference type="NCBI Taxonomy" id="2174845"/>
    <lineage>
        <taxon>Bacteria</taxon>
        <taxon>Pseudomonadati</taxon>
        <taxon>Bacteroidota</taxon>
        <taxon>Flavobacteriia</taxon>
        <taxon>Flavobacteriales</taxon>
        <taxon>Flavobacteriaceae</taxon>
        <taxon>Marixanthomonas</taxon>
    </lineage>
</organism>
<dbReference type="OrthoDB" id="9806494at2"/>
<proteinExistence type="predicted"/>
<dbReference type="RefSeq" id="WP_116693096.1">
    <property type="nucleotide sequence ID" value="NZ_QEHR01000001.1"/>
</dbReference>
<protein>
    <submittedName>
        <fullName evidence="1">DUF1697 domain-containing protein</fullName>
    </submittedName>
</protein>
<dbReference type="Pfam" id="PF08002">
    <property type="entry name" value="DUF1697"/>
    <property type="match status" value="1"/>
</dbReference>
<evidence type="ECO:0000313" key="1">
    <source>
        <dbReference type="EMBL" id="PVW17347.1"/>
    </source>
</evidence>